<evidence type="ECO:0000313" key="2">
    <source>
        <dbReference type="EMBL" id="PKC54981.1"/>
    </source>
</evidence>
<dbReference type="Proteomes" id="UP000232688">
    <property type="component" value="Unassembled WGS sequence"/>
</dbReference>
<keyword evidence="1" id="KW-1133">Transmembrane helix</keyword>
<dbReference type="AlphaFoldDB" id="A0A2N0QV94"/>
<sequence length="67" mass="7839">MELRCMFGVFYSGFSHCTSSFPEVYVFIFCFLFFLVVFFDVILFSLGVEDTGKFDRHGGLVLQFQNR</sequence>
<keyword evidence="1" id="KW-0812">Transmembrane</keyword>
<comment type="caution">
    <text evidence="2">The sequence shown here is derived from an EMBL/GenBank/DDBJ whole genome shotgun (WGS) entry which is preliminary data.</text>
</comment>
<keyword evidence="1" id="KW-0472">Membrane</keyword>
<accession>A0A2N0QV94</accession>
<protein>
    <submittedName>
        <fullName evidence="2">Uncharacterized protein</fullName>
    </submittedName>
</protein>
<reference evidence="2 3" key="2">
    <citation type="submission" date="2017-10" db="EMBL/GenBank/DDBJ databases">
        <title>Genome analyses suggest a sexual origin of heterokaryosis in a supposedly ancient asexual fungus.</title>
        <authorList>
            <person name="Corradi N."/>
            <person name="Sedzielewska K."/>
            <person name="Noel J."/>
            <person name="Charron P."/>
            <person name="Farinelli L."/>
            <person name="Marton T."/>
            <person name="Kruger M."/>
            <person name="Pelin A."/>
            <person name="Brachmann A."/>
            <person name="Corradi N."/>
        </authorList>
    </citation>
    <scope>NUCLEOTIDE SEQUENCE [LARGE SCALE GENOMIC DNA]</scope>
    <source>
        <strain evidence="2 3">A1</strain>
    </source>
</reference>
<name>A0A2N0QV94_9GLOM</name>
<dbReference type="VEuPathDB" id="FungiDB:RhiirA1_542691"/>
<evidence type="ECO:0000256" key="1">
    <source>
        <dbReference type="SAM" id="Phobius"/>
    </source>
</evidence>
<feature type="transmembrane region" description="Helical" evidence="1">
    <location>
        <begin position="24"/>
        <end position="46"/>
    </location>
</feature>
<evidence type="ECO:0000313" key="3">
    <source>
        <dbReference type="Proteomes" id="UP000232688"/>
    </source>
</evidence>
<organism evidence="2 3">
    <name type="scientific">Rhizophagus irregularis</name>
    <dbReference type="NCBI Taxonomy" id="588596"/>
    <lineage>
        <taxon>Eukaryota</taxon>
        <taxon>Fungi</taxon>
        <taxon>Fungi incertae sedis</taxon>
        <taxon>Mucoromycota</taxon>
        <taxon>Glomeromycotina</taxon>
        <taxon>Glomeromycetes</taxon>
        <taxon>Glomerales</taxon>
        <taxon>Glomeraceae</taxon>
        <taxon>Rhizophagus</taxon>
    </lineage>
</organism>
<dbReference type="EMBL" id="LLXH01002869">
    <property type="protein sequence ID" value="PKC54981.1"/>
    <property type="molecule type" value="Genomic_DNA"/>
</dbReference>
<gene>
    <name evidence="2" type="ORF">RhiirA1_542691</name>
</gene>
<reference evidence="2 3" key="1">
    <citation type="submission" date="2017-10" db="EMBL/GenBank/DDBJ databases">
        <title>Extensive intraspecific genome diversity in a model arbuscular mycorrhizal fungus.</title>
        <authorList>
            <person name="Chen E.C.H."/>
            <person name="Morin E."/>
            <person name="Baudet D."/>
            <person name="Noel J."/>
            <person name="Ndikumana S."/>
            <person name="Charron P."/>
            <person name="St-Onge C."/>
            <person name="Giorgi J."/>
            <person name="Grigoriev I.V."/>
            <person name="Roux C."/>
            <person name="Martin F.M."/>
            <person name="Corradi N."/>
        </authorList>
    </citation>
    <scope>NUCLEOTIDE SEQUENCE [LARGE SCALE GENOMIC DNA]</scope>
    <source>
        <strain evidence="2 3">A1</strain>
    </source>
</reference>
<proteinExistence type="predicted"/>